<dbReference type="Pfam" id="PF01636">
    <property type="entry name" value="APH"/>
    <property type="match status" value="1"/>
</dbReference>
<evidence type="ECO:0000313" key="3">
    <source>
        <dbReference type="EMBL" id="WEW60250.1"/>
    </source>
</evidence>
<name>A0AAF0IJU1_9EURO</name>
<sequence>MTVYDEIAETDGDNACRVWLRRVFDLKAEIVAFASRRARPQQGDKPGEFVSYLKGSFNFGLRITFGDGGPDAIIRFPKPGHTLQAIADEKLANEVQVMKYLSKNTTIPLPRVVSWGLTEESPQQLGPFIIMDFVDGIRLSTFLKKPTKDDQEDAILKSEIDLAVLDTIYDQLADYMIQFSKLDFARIGAISEDPNSNTWSVSGRPLTYNMNELATSSGYPVDKFPSNQFTSAHEYFLYLTDEHWVHFQTQRNLADDQEDAQRRFLARYRFKQLIPSYCIEDAGPFKLFCDDLQPSNMLIDPETLQITAVLDFEYTNVMPAQFAYDPPWWLLLLGPDMWLERYSLEGFLSRYEPRMEQFLQAMERIEAKLESKPPSGPRLSTRMRDSWRSKHFWFNYGIRKSLDIDAVYWATLHDDAFGVESLDDKARAEMESMKELKMEQLKAYKEECTARFSKDGE</sequence>
<organism evidence="3 4">
    <name type="scientific">Emydomyces testavorans</name>
    <dbReference type="NCBI Taxonomy" id="2070801"/>
    <lineage>
        <taxon>Eukaryota</taxon>
        <taxon>Fungi</taxon>
        <taxon>Dikarya</taxon>
        <taxon>Ascomycota</taxon>
        <taxon>Pezizomycotina</taxon>
        <taxon>Eurotiomycetes</taxon>
        <taxon>Eurotiomycetidae</taxon>
        <taxon>Onygenales</taxon>
        <taxon>Nannizziopsiaceae</taxon>
        <taxon>Emydomyces</taxon>
    </lineage>
</organism>
<keyword evidence="1" id="KW-0175">Coiled coil</keyword>
<proteinExistence type="predicted"/>
<dbReference type="SUPFAM" id="SSF56112">
    <property type="entry name" value="Protein kinase-like (PK-like)"/>
    <property type="match status" value="1"/>
</dbReference>
<evidence type="ECO:0000259" key="2">
    <source>
        <dbReference type="Pfam" id="PF01636"/>
    </source>
</evidence>
<gene>
    <name evidence="3" type="ORF">PRK78_005735</name>
</gene>
<accession>A0AAF0IJU1</accession>
<dbReference type="PANTHER" id="PTHR21310:SF37">
    <property type="entry name" value="AMINOGLYCOSIDE PHOSPHOTRANSFERASE DOMAIN-CONTAINING PROTEIN"/>
    <property type="match status" value="1"/>
</dbReference>
<dbReference type="InterPro" id="IPR002575">
    <property type="entry name" value="Aminoglycoside_PTrfase"/>
</dbReference>
<feature type="coiled-coil region" evidence="1">
    <location>
        <begin position="419"/>
        <end position="447"/>
    </location>
</feature>
<dbReference type="EMBL" id="CP120629">
    <property type="protein sequence ID" value="WEW60250.1"/>
    <property type="molecule type" value="Genomic_DNA"/>
</dbReference>
<feature type="domain" description="Aminoglycoside phosphotransferase" evidence="2">
    <location>
        <begin position="67"/>
        <end position="320"/>
    </location>
</feature>
<protein>
    <recommendedName>
        <fullName evidence="2">Aminoglycoside phosphotransferase domain-containing protein</fullName>
    </recommendedName>
</protein>
<dbReference type="Proteomes" id="UP001219355">
    <property type="component" value="Chromosome 3"/>
</dbReference>
<dbReference type="InterPro" id="IPR011009">
    <property type="entry name" value="Kinase-like_dom_sf"/>
</dbReference>
<dbReference type="PANTHER" id="PTHR21310">
    <property type="entry name" value="AMINOGLYCOSIDE PHOSPHOTRANSFERASE-RELATED-RELATED"/>
    <property type="match status" value="1"/>
</dbReference>
<dbReference type="Gene3D" id="3.30.200.20">
    <property type="entry name" value="Phosphorylase Kinase, domain 1"/>
    <property type="match status" value="1"/>
</dbReference>
<evidence type="ECO:0000313" key="4">
    <source>
        <dbReference type="Proteomes" id="UP001219355"/>
    </source>
</evidence>
<dbReference type="InterPro" id="IPR051678">
    <property type="entry name" value="AGP_Transferase"/>
</dbReference>
<dbReference type="AlphaFoldDB" id="A0AAF0IJU1"/>
<reference evidence="3" key="1">
    <citation type="submission" date="2023-03" db="EMBL/GenBank/DDBJ databases">
        <title>Emydomyces testavorans Genome Sequence.</title>
        <authorList>
            <person name="Hoyer L."/>
        </authorList>
    </citation>
    <scope>NUCLEOTIDE SEQUENCE</scope>
    <source>
        <strain evidence="3">16-2883</strain>
    </source>
</reference>
<keyword evidence="4" id="KW-1185">Reference proteome</keyword>
<evidence type="ECO:0000256" key="1">
    <source>
        <dbReference type="SAM" id="Coils"/>
    </source>
</evidence>